<dbReference type="PANTHER" id="PTHR41523">
    <property type="entry name" value="TWO-COMPONENT SYSTEM SENSOR PROTEIN"/>
    <property type="match status" value="1"/>
</dbReference>
<keyword evidence="4" id="KW-0808">Transferase</keyword>
<dbReference type="SUPFAM" id="SSF55874">
    <property type="entry name" value="ATPase domain of HSP90 chaperone/DNA topoisomerase II/histidine kinase"/>
    <property type="match status" value="1"/>
</dbReference>
<dbReference type="Pfam" id="PF07568">
    <property type="entry name" value="HisKA_2"/>
    <property type="match status" value="1"/>
</dbReference>
<feature type="domain" description="Signal transduction histidine kinase subgroup 2 dimerisation and phosphoacceptor" evidence="9">
    <location>
        <begin position="423"/>
        <end position="486"/>
    </location>
</feature>
<evidence type="ECO:0000256" key="2">
    <source>
        <dbReference type="ARBA" id="ARBA00012438"/>
    </source>
</evidence>
<keyword evidence="7" id="KW-0067">ATP-binding</keyword>
<evidence type="ECO:0000313" key="10">
    <source>
        <dbReference type="EMBL" id="MBE6511498.1"/>
    </source>
</evidence>
<dbReference type="Pfam" id="PF02518">
    <property type="entry name" value="HATPase_c"/>
    <property type="match status" value="1"/>
</dbReference>
<keyword evidence="3" id="KW-0597">Phosphoprotein</keyword>
<comment type="catalytic activity">
    <reaction evidence="1">
        <text>ATP + protein L-histidine = ADP + protein N-phospho-L-histidine.</text>
        <dbReference type="EC" id="2.7.13.3"/>
    </reaction>
</comment>
<comment type="caution">
    <text evidence="10">The sequence shown here is derived from an EMBL/GenBank/DDBJ whole genome shotgun (WGS) entry which is preliminary data.</text>
</comment>
<dbReference type="GO" id="GO:0004673">
    <property type="term" value="F:protein histidine kinase activity"/>
    <property type="evidence" value="ECO:0007669"/>
    <property type="project" value="UniProtKB-EC"/>
</dbReference>
<dbReference type="InterPro" id="IPR003594">
    <property type="entry name" value="HATPase_dom"/>
</dbReference>
<keyword evidence="6" id="KW-0418">Kinase</keyword>
<evidence type="ECO:0000259" key="8">
    <source>
        <dbReference type="Pfam" id="PF02518"/>
    </source>
</evidence>
<feature type="domain" description="Histidine kinase/HSP90-like ATPase" evidence="8">
    <location>
        <begin position="522"/>
        <end position="615"/>
    </location>
</feature>
<dbReference type="PANTHER" id="PTHR41523:SF8">
    <property type="entry name" value="ETHYLENE RESPONSE SENSOR PROTEIN"/>
    <property type="match status" value="1"/>
</dbReference>
<gene>
    <name evidence="10" type="ORF">E7Z74_09640</name>
</gene>
<evidence type="ECO:0000256" key="6">
    <source>
        <dbReference type="ARBA" id="ARBA00022777"/>
    </source>
</evidence>
<evidence type="ECO:0000256" key="5">
    <source>
        <dbReference type="ARBA" id="ARBA00022741"/>
    </source>
</evidence>
<dbReference type="InterPro" id="IPR011495">
    <property type="entry name" value="Sig_transdc_His_kin_sub2_dim/P"/>
</dbReference>
<dbReference type="GO" id="GO:0005524">
    <property type="term" value="F:ATP binding"/>
    <property type="evidence" value="ECO:0007669"/>
    <property type="project" value="UniProtKB-KW"/>
</dbReference>
<evidence type="ECO:0000256" key="3">
    <source>
        <dbReference type="ARBA" id="ARBA00022553"/>
    </source>
</evidence>
<dbReference type="EC" id="2.7.13.3" evidence="2"/>
<proteinExistence type="predicted"/>
<dbReference type="Gene3D" id="3.30.565.10">
    <property type="entry name" value="Histidine kinase-like ATPase, C-terminal domain"/>
    <property type="match status" value="1"/>
</dbReference>
<keyword evidence="5" id="KW-0547">Nucleotide-binding</keyword>
<sequence>MRIEREYRFLENIDEIRIYNASKKDFYKPTPQEFDIEDITIQEFINNLPIEIHTFIPYNEGEDFIIQSLGSFTLDRYDSTQDDAKGRRLSKLSPLFYEILHDDLLGVYLRRKPKNIRFVYYDGKKLTKLSTARIVYDMERIFIITNNVDTNINKRDEDNSSRIDEDKSNMMENFSQTGSYYNLHGKYTWSQGVYNIINRPKEEADDFYNIVFDLVIPEDQHIVDKIFTTTNKETSQCNEIIRITTNDGALKVLEVNIYSYFDESGIIIRQGLINDITQQHHYESSKPVDFLLDGFKNSKKLALLIEPLNKTHYKFSKGFYYLIEKDYEEYDHSSKILENIVEKDAAKRIRKVYDGEISKIDEILTYRVDGNPNNEKIVDLYIERFEYNDEVHSLGFLTDITEEMKKQEKLIESNELQLILIKEIHHRVKNNLQVLNSFLNLEKRAYRNDPDIIIEHMQARLTSLALLHEKTYATKDFKNINLKDYMIDYDSKTGGFMDIPEGIEFETHVDDDLNLTIDLITPLLLIIDEITMNAIKHAFPDKTIPNKKITKEITKIDDNTVRLIIKDNGVGIKDKKSISKNLGCEIIKSLTKQISGKISLMDCENGTAYKLVFPIKIKHTIQ</sequence>
<protein>
    <recommendedName>
        <fullName evidence="2">histidine kinase</fullName>
        <ecNumber evidence="2">2.7.13.3</ecNumber>
    </recommendedName>
</protein>
<accession>A0A8T3VST8</accession>
<evidence type="ECO:0000256" key="4">
    <source>
        <dbReference type="ARBA" id="ARBA00022679"/>
    </source>
</evidence>
<reference evidence="10" key="1">
    <citation type="submission" date="2019-04" db="EMBL/GenBank/DDBJ databases">
        <title>Evolution of Biomass-Degrading Anaerobic Consortia Revealed by Metagenomics.</title>
        <authorList>
            <person name="Peng X."/>
        </authorList>
    </citation>
    <scope>NUCLEOTIDE SEQUENCE</scope>
    <source>
        <strain evidence="10">SIG13</strain>
    </source>
</reference>
<organism evidence="10 11">
    <name type="scientific">Methanobrevibacter millerae</name>
    <dbReference type="NCBI Taxonomy" id="230361"/>
    <lineage>
        <taxon>Archaea</taxon>
        <taxon>Methanobacteriati</taxon>
        <taxon>Methanobacteriota</taxon>
        <taxon>Methanomada group</taxon>
        <taxon>Methanobacteria</taxon>
        <taxon>Methanobacteriales</taxon>
        <taxon>Methanobacteriaceae</taxon>
        <taxon>Methanobrevibacter</taxon>
    </lineage>
</organism>
<evidence type="ECO:0000256" key="1">
    <source>
        <dbReference type="ARBA" id="ARBA00000085"/>
    </source>
</evidence>
<dbReference type="EMBL" id="SUTF01000018">
    <property type="protein sequence ID" value="MBE6511498.1"/>
    <property type="molecule type" value="Genomic_DNA"/>
</dbReference>
<dbReference type="Proteomes" id="UP000713479">
    <property type="component" value="Unassembled WGS sequence"/>
</dbReference>
<dbReference type="InterPro" id="IPR035965">
    <property type="entry name" value="PAS-like_dom_sf"/>
</dbReference>
<dbReference type="SUPFAM" id="SSF55785">
    <property type="entry name" value="PYP-like sensor domain (PAS domain)"/>
    <property type="match status" value="1"/>
</dbReference>
<evidence type="ECO:0000259" key="9">
    <source>
        <dbReference type="Pfam" id="PF07568"/>
    </source>
</evidence>
<evidence type="ECO:0000313" key="11">
    <source>
        <dbReference type="Proteomes" id="UP000713479"/>
    </source>
</evidence>
<dbReference type="Gene3D" id="3.30.450.20">
    <property type="entry name" value="PAS domain"/>
    <property type="match status" value="2"/>
</dbReference>
<name>A0A8T3VST8_9EURY</name>
<dbReference type="InterPro" id="IPR036890">
    <property type="entry name" value="HATPase_C_sf"/>
</dbReference>
<evidence type="ECO:0000256" key="7">
    <source>
        <dbReference type="ARBA" id="ARBA00022840"/>
    </source>
</evidence>
<dbReference type="AlphaFoldDB" id="A0A8T3VST8"/>